<sequence>MHAFRIHRGQTRTYFNSEYVFPYGSSSTFSHENFIRNGLLPQSSADADTNWRRRDPASGVKRKVETLMNDASSNRGSTHSYRRRSNQQ</sequence>
<name>A0AC34F9F2_9BILA</name>
<proteinExistence type="predicted"/>
<reference evidence="2" key="1">
    <citation type="submission" date="2022-11" db="UniProtKB">
        <authorList>
            <consortium name="WormBaseParasite"/>
        </authorList>
    </citation>
    <scope>IDENTIFICATION</scope>
</reference>
<dbReference type="Proteomes" id="UP000887579">
    <property type="component" value="Unplaced"/>
</dbReference>
<evidence type="ECO:0000313" key="1">
    <source>
        <dbReference type="Proteomes" id="UP000887579"/>
    </source>
</evidence>
<evidence type="ECO:0000313" key="2">
    <source>
        <dbReference type="WBParaSite" id="ES5_v2.g13908.t1"/>
    </source>
</evidence>
<organism evidence="1 2">
    <name type="scientific">Panagrolaimus sp. ES5</name>
    <dbReference type="NCBI Taxonomy" id="591445"/>
    <lineage>
        <taxon>Eukaryota</taxon>
        <taxon>Metazoa</taxon>
        <taxon>Ecdysozoa</taxon>
        <taxon>Nematoda</taxon>
        <taxon>Chromadorea</taxon>
        <taxon>Rhabditida</taxon>
        <taxon>Tylenchina</taxon>
        <taxon>Panagrolaimomorpha</taxon>
        <taxon>Panagrolaimoidea</taxon>
        <taxon>Panagrolaimidae</taxon>
        <taxon>Panagrolaimus</taxon>
    </lineage>
</organism>
<dbReference type="WBParaSite" id="ES5_v2.g13908.t1">
    <property type="protein sequence ID" value="ES5_v2.g13908.t1"/>
    <property type="gene ID" value="ES5_v2.g13908"/>
</dbReference>
<protein>
    <submittedName>
        <fullName evidence="2">Uncharacterized protein</fullName>
    </submittedName>
</protein>
<accession>A0AC34F9F2</accession>